<evidence type="ECO:0000256" key="2">
    <source>
        <dbReference type="SAM" id="Phobius"/>
    </source>
</evidence>
<feature type="transmembrane region" description="Helical" evidence="2">
    <location>
        <begin position="87"/>
        <end position="107"/>
    </location>
</feature>
<keyword evidence="4" id="KW-1185">Reference proteome</keyword>
<keyword evidence="2" id="KW-0812">Transmembrane</keyword>
<feature type="region of interest" description="Disordered" evidence="1">
    <location>
        <begin position="310"/>
        <end position="345"/>
    </location>
</feature>
<dbReference type="OrthoDB" id="40254at2759"/>
<dbReference type="eggNOG" id="ENOG502SNJG">
    <property type="taxonomic scope" value="Eukaryota"/>
</dbReference>
<proteinExistence type="predicted"/>
<reference evidence="4" key="2">
    <citation type="submission" date="2008-08" db="EMBL/GenBank/DDBJ databases">
        <authorList>
            <consortium name="Diatom Consortium"/>
            <person name="Grigoriev I."/>
            <person name="Grimwood J."/>
            <person name="Kuo A."/>
            <person name="Otillar R.P."/>
            <person name="Salamov A."/>
            <person name="Detter J.C."/>
            <person name="Lindquist E."/>
            <person name="Shapiro H."/>
            <person name="Lucas S."/>
            <person name="Glavina del Rio T."/>
            <person name="Pitluck S."/>
            <person name="Rokhsar D."/>
            <person name="Bowler C."/>
        </authorList>
    </citation>
    <scope>GENOME REANNOTATION</scope>
    <source>
        <strain evidence="4">CCAP 1055/1</strain>
    </source>
</reference>
<dbReference type="InParanoid" id="B7G2J1"/>
<accession>B7G2J1</accession>
<dbReference type="RefSeq" id="XP_002181389.1">
    <property type="nucleotide sequence ID" value="XM_002181353.1"/>
</dbReference>
<dbReference type="Proteomes" id="UP000000759">
    <property type="component" value="Chromosome 12"/>
</dbReference>
<keyword evidence="2" id="KW-1133">Transmembrane helix</keyword>
<name>B7G2J1_PHATC</name>
<evidence type="ECO:0000313" key="3">
    <source>
        <dbReference type="EMBL" id="EEC47312.1"/>
    </source>
</evidence>
<dbReference type="GO" id="GO:0008237">
    <property type="term" value="F:metallopeptidase activity"/>
    <property type="evidence" value="ECO:0007669"/>
    <property type="project" value="InterPro"/>
</dbReference>
<dbReference type="EMBL" id="CM000614">
    <property type="protein sequence ID" value="EEC47312.1"/>
    <property type="molecule type" value="Genomic_DNA"/>
</dbReference>
<keyword evidence="2" id="KW-0472">Membrane</keyword>
<dbReference type="SUPFAM" id="SSF55486">
    <property type="entry name" value="Metalloproteases ('zincins'), catalytic domain"/>
    <property type="match status" value="1"/>
</dbReference>
<protein>
    <submittedName>
        <fullName evidence="3">Uncharacterized protein</fullName>
    </submittedName>
</protein>
<dbReference type="InterPro" id="IPR024079">
    <property type="entry name" value="MetalloPept_cat_dom_sf"/>
</dbReference>
<dbReference type="Gene3D" id="3.40.390.10">
    <property type="entry name" value="Collagenase (Catalytic Domain)"/>
    <property type="match status" value="1"/>
</dbReference>
<evidence type="ECO:0000313" key="4">
    <source>
        <dbReference type="Proteomes" id="UP000000759"/>
    </source>
</evidence>
<organism evidence="3 4">
    <name type="scientific">Phaeodactylum tricornutum (strain CCAP 1055/1)</name>
    <dbReference type="NCBI Taxonomy" id="556484"/>
    <lineage>
        <taxon>Eukaryota</taxon>
        <taxon>Sar</taxon>
        <taxon>Stramenopiles</taxon>
        <taxon>Ochrophyta</taxon>
        <taxon>Bacillariophyta</taxon>
        <taxon>Bacillariophyceae</taxon>
        <taxon>Bacillariophycidae</taxon>
        <taxon>Naviculales</taxon>
        <taxon>Phaeodactylaceae</taxon>
        <taxon>Phaeodactylum</taxon>
    </lineage>
</organism>
<feature type="compositionally biased region" description="Polar residues" evidence="1">
    <location>
        <begin position="323"/>
        <end position="333"/>
    </location>
</feature>
<sequence>MEILCCDSLLNALSCSAFSCLLHVQDFNQLPAIFHRLPNEAFDFLFGLRYIAIDAYKCMESCQPRSSIESMMTSNTPKSNVSRACRCLCGSTIICLVLAGLAIFLAIRFTDSDSPGDVLPDDWEDLFDGENTFNATGPEDAPRWQNDGNGLSLQIIQALDERWMPYFERSVRQWDTGKPSVLDLFSVPVAQSSEVSSSCGPVEGSLKVCNGDYGETGWNGINELLLLDERIIIASTAKMNDYYLADASDNRKQYTMCHEIGHAFGLPHTNEDFRNENTGECMDYTNDPKVNMQPNQENFLFLSEMYGRLPSSGGVDDSDEPSRNQSSPTSQLPEGNRKRARDLRGSRRLLEHSIRYARDTVLPKIENRTDGKEHEDGWLLLHRSAQGSLHEFPLGPRISLRVRKLFP</sequence>
<dbReference type="PaxDb" id="2850-Phatr47115"/>
<evidence type="ECO:0000256" key="1">
    <source>
        <dbReference type="SAM" id="MobiDB-lite"/>
    </source>
</evidence>
<dbReference type="AlphaFoldDB" id="B7G2J1"/>
<gene>
    <name evidence="3" type="ORF">PHATRDRAFT_47115</name>
</gene>
<dbReference type="KEGG" id="pti:PHATRDRAFT_47115"/>
<dbReference type="GeneID" id="7201917"/>
<dbReference type="HOGENOM" id="CLU_805260_0_0_1"/>
<reference evidence="3 4" key="1">
    <citation type="journal article" date="2008" name="Nature">
        <title>The Phaeodactylum genome reveals the evolutionary history of diatom genomes.</title>
        <authorList>
            <person name="Bowler C."/>
            <person name="Allen A.E."/>
            <person name="Badger J.H."/>
            <person name="Grimwood J."/>
            <person name="Jabbari K."/>
            <person name="Kuo A."/>
            <person name="Maheswari U."/>
            <person name="Martens C."/>
            <person name="Maumus F."/>
            <person name="Otillar R.P."/>
            <person name="Rayko E."/>
            <person name="Salamov A."/>
            <person name="Vandepoele K."/>
            <person name="Beszteri B."/>
            <person name="Gruber A."/>
            <person name="Heijde M."/>
            <person name="Katinka M."/>
            <person name="Mock T."/>
            <person name="Valentin K."/>
            <person name="Verret F."/>
            <person name="Berges J.A."/>
            <person name="Brownlee C."/>
            <person name="Cadoret J.P."/>
            <person name="Chiovitti A."/>
            <person name="Choi C.J."/>
            <person name="Coesel S."/>
            <person name="De Martino A."/>
            <person name="Detter J.C."/>
            <person name="Durkin C."/>
            <person name="Falciatore A."/>
            <person name="Fournet J."/>
            <person name="Haruta M."/>
            <person name="Huysman M.J."/>
            <person name="Jenkins B.D."/>
            <person name="Jiroutova K."/>
            <person name="Jorgensen R.E."/>
            <person name="Joubert Y."/>
            <person name="Kaplan A."/>
            <person name="Kroger N."/>
            <person name="Kroth P.G."/>
            <person name="La Roche J."/>
            <person name="Lindquist E."/>
            <person name="Lommer M."/>
            <person name="Martin-Jezequel V."/>
            <person name="Lopez P.J."/>
            <person name="Lucas S."/>
            <person name="Mangogna M."/>
            <person name="McGinnis K."/>
            <person name="Medlin L.K."/>
            <person name="Montsant A."/>
            <person name="Oudot-Le Secq M.P."/>
            <person name="Napoli C."/>
            <person name="Obornik M."/>
            <person name="Parker M.S."/>
            <person name="Petit J.L."/>
            <person name="Porcel B.M."/>
            <person name="Poulsen N."/>
            <person name="Robison M."/>
            <person name="Rychlewski L."/>
            <person name="Rynearson T.A."/>
            <person name="Schmutz J."/>
            <person name="Shapiro H."/>
            <person name="Siaut M."/>
            <person name="Stanley M."/>
            <person name="Sussman M.R."/>
            <person name="Taylor A.R."/>
            <person name="Vardi A."/>
            <person name="von Dassow P."/>
            <person name="Vyverman W."/>
            <person name="Willis A."/>
            <person name="Wyrwicz L.S."/>
            <person name="Rokhsar D.S."/>
            <person name="Weissenbach J."/>
            <person name="Armbrust E.V."/>
            <person name="Green B.R."/>
            <person name="Van de Peer Y."/>
            <person name="Grigoriev I.V."/>
        </authorList>
    </citation>
    <scope>NUCLEOTIDE SEQUENCE [LARGE SCALE GENOMIC DNA]</scope>
    <source>
        <strain evidence="3 4">CCAP 1055/1</strain>
    </source>
</reference>